<organism evidence="1 2">
    <name type="scientific">Colletotrichum shisoi</name>
    <dbReference type="NCBI Taxonomy" id="2078593"/>
    <lineage>
        <taxon>Eukaryota</taxon>
        <taxon>Fungi</taxon>
        <taxon>Dikarya</taxon>
        <taxon>Ascomycota</taxon>
        <taxon>Pezizomycotina</taxon>
        <taxon>Sordariomycetes</taxon>
        <taxon>Hypocreomycetidae</taxon>
        <taxon>Glomerellales</taxon>
        <taxon>Glomerellaceae</taxon>
        <taxon>Colletotrichum</taxon>
        <taxon>Colletotrichum destructivum species complex</taxon>
    </lineage>
</organism>
<dbReference type="OrthoDB" id="2104739at2759"/>
<accession>A0A5Q4BDM4</accession>
<reference evidence="1 2" key="1">
    <citation type="journal article" date="2019" name="Sci. Rep.">
        <title>Colletotrichum shisoi sp. nov., an anthracnose pathogen of Perilla frutescens in Japan: molecular phylogenetic, morphological and genomic evidence.</title>
        <authorList>
            <person name="Gan P."/>
            <person name="Tsushima A."/>
            <person name="Hiroyama R."/>
            <person name="Narusaka M."/>
            <person name="Takano Y."/>
            <person name="Narusaka Y."/>
            <person name="Kawaradani M."/>
            <person name="Damm U."/>
            <person name="Shirasu K."/>
        </authorList>
    </citation>
    <scope>NUCLEOTIDE SEQUENCE [LARGE SCALE GENOMIC DNA]</scope>
    <source>
        <strain evidence="1 2">PG-2018a</strain>
    </source>
</reference>
<dbReference type="EMBL" id="PUHP01001943">
    <property type="protein sequence ID" value="TQN64906.1"/>
    <property type="molecule type" value="Genomic_DNA"/>
</dbReference>
<gene>
    <name evidence="1" type="ORF">CSHISOI_10510</name>
</gene>
<comment type="caution">
    <text evidence="1">The sequence shown here is derived from an EMBL/GenBank/DDBJ whole genome shotgun (WGS) entry which is preliminary data.</text>
</comment>
<dbReference type="AlphaFoldDB" id="A0A5Q4BDM4"/>
<keyword evidence="2" id="KW-1185">Reference proteome</keyword>
<evidence type="ECO:0000313" key="1">
    <source>
        <dbReference type="EMBL" id="TQN64906.1"/>
    </source>
</evidence>
<protein>
    <submittedName>
        <fullName evidence="1">Uncharacterized protein</fullName>
    </submittedName>
</protein>
<evidence type="ECO:0000313" key="2">
    <source>
        <dbReference type="Proteomes" id="UP000326340"/>
    </source>
</evidence>
<name>A0A5Q4BDM4_9PEZI</name>
<feature type="non-terminal residue" evidence="1">
    <location>
        <position position="327"/>
    </location>
</feature>
<sequence>MDDQAAQAARMFSHALNNVTPHPLSQQQLDDNQSDLSSALTDAREYGDLWELCDKILDLYNPTSPSDNTCTVLQTFRQILSKHGQIALMADIKTIGRDQAKLRLFARHLNDTICKPFKVAGNIKIPPTPSPIPDAAAAVAQSAAQITPSTRDNRGTLKKDCLRRDGFRCAYSHYVDRDSALDGLVVPPVGVPVAATHLSHILPLALRKFDDAKPAEKEAIALIWYSLHRYFPALNGKIGPGSLNQHQNLITFDISAHQTYDAFILAFNPLPEKPNSYEIKQFQTWPIGPSPPQGHREVMTLVARVPDIPLPDPEFFRVHYQVSKILD</sequence>
<proteinExistence type="predicted"/>
<dbReference type="Proteomes" id="UP000326340">
    <property type="component" value="Unassembled WGS sequence"/>
</dbReference>